<feature type="domain" description="Multidrug resistance protein MdtA-like C-terminal permuted SH3" evidence="7">
    <location>
        <begin position="279"/>
        <end position="341"/>
    </location>
</feature>
<dbReference type="PANTHER" id="PTHR30469">
    <property type="entry name" value="MULTIDRUG RESISTANCE PROTEIN MDTA"/>
    <property type="match status" value="1"/>
</dbReference>
<dbReference type="Gene3D" id="2.40.30.170">
    <property type="match status" value="1"/>
</dbReference>
<keyword evidence="3" id="KW-0813">Transport</keyword>
<dbReference type="PANTHER" id="PTHR30469:SF15">
    <property type="entry name" value="HLYD FAMILY OF SECRETION PROTEINS"/>
    <property type="match status" value="1"/>
</dbReference>
<comment type="subcellular location">
    <subcellularLocation>
        <location evidence="1">Cell envelope</location>
    </subcellularLocation>
</comment>
<dbReference type="Gene3D" id="2.40.50.100">
    <property type="match status" value="1"/>
</dbReference>
<dbReference type="Pfam" id="PF25954">
    <property type="entry name" value="Beta-barrel_RND_2"/>
    <property type="match status" value="1"/>
</dbReference>
<comment type="caution">
    <text evidence="8">The sequence shown here is derived from an EMBL/GenBank/DDBJ whole genome shotgun (WGS) entry which is preliminary data.</text>
</comment>
<dbReference type="Gene3D" id="2.40.420.20">
    <property type="match status" value="1"/>
</dbReference>
<keyword evidence="4" id="KW-0175">Coiled coil</keyword>
<evidence type="ECO:0000259" key="7">
    <source>
        <dbReference type="Pfam" id="PF25967"/>
    </source>
</evidence>
<evidence type="ECO:0000313" key="9">
    <source>
        <dbReference type="Proteomes" id="UP000681610"/>
    </source>
</evidence>
<dbReference type="InterPro" id="IPR058792">
    <property type="entry name" value="Beta-barrel_RND_2"/>
</dbReference>
<evidence type="ECO:0000256" key="1">
    <source>
        <dbReference type="ARBA" id="ARBA00004196"/>
    </source>
</evidence>
<feature type="coiled-coil region" evidence="4">
    <location>
        <begin position="102"/>
        <end position="160"/>
    </location>
</feature>
<dbReference type="RefSeq" id="WP_208059051.1">
    <property type="nucleotide sequence ID" value="NZ_JAGDYP010000007.1"/>
</dbReference>
<dbReference type="Gene3D" id="1.10.287.470">
    <property type="entry name" value="Helix hairpin bin"/>
    <property type="match status" value="1"/>
</dbReference>
<organism evidence="8 9">
    <name type="scientific">Capnocytophaga bilenii</name>
    <dbReference type="NCBI Taxonomy" id="2819369"/>
    <lineage>
        <taxon>Bacteria</taxon>
        <taxon>Pseudomonadati</taxon>
        <taxon>Bacteroidota</taxon>
        <taxon>Flavobacteriia</taxon>
        <taxon>Flavobacteriales</taxon>
        <taxon>Flavobacteriaceae</taxon>
        <taxon>Capnocytophaga</taxon>
    </lineage>
</organism>
<dbReference type="Proteomes" id="UP000681610">
    <property type="component" value="Unassembled WGS sequence"/>
</dbReference>
<proteinExistence type="inferred from homology"/>
<accession>A0ABS3PZ39</accession>
<dbReference type="NCBIfam" id="TIGR01730">
    <property type="entry name" value="RND_mfp"/>
    <property type="match status" value="1"/>
</dbReference>
<evidence type="ECO:0000313" key="8">
    <source>
        <dbReference type="EMBL" id="MBO1884586.1"/>
    </source>
</evidence>
<evidence type="ECO:0000256" key="4">
    <source>
        <dbReference type="SAM" id="Coils"/>
    </source>
</evidence>
<dbReference type="Pfam" id="PF25967">
    <property type="entry name" value="RND-MFP_C"/>
    <property type="match status" value="1"/>
</dbReference>
<reference evidence="8 9" key="1">
    <citation type="submission" date="2021-03" db="EMBL/GenBank/DDBJ databases">
        <title>Isolation and description of Capnocytophaga bilenii sp. nov., a novel Capnocytophaga species, isolated from a gingivitis subject.</title>
        <authorList>
            <person name="Antezack A."/>
            <person name="Monnet-Corti V."/>
            <person name="La Scola B."/>
        </authorList>
    </citation>
    <scope>NUCLEOTIDE SEQUENCE [LARGE SCALE GENOMIC DNA]</scope>
    <source>
        <strain evidence="8 9">Marseille-Q4570</strain>
    </source>
</reference>
<dbReference type="SUPFAM" id="SSF111369">
    <property type="entry name" value="HlyD-like secretion proteins"/>
    <property type="match status" value="1"/>
</dbReference>
<dbReference type="Pfam" id="PF25917">
    <property type="entry name" value="BSH_RND"/>
    <property type="match status" value="1"/>
</dbReference>
<dbReference type="InterPro" id="IPR006143">
    <property type="entry name" value="RND_pump_MFP"/>
</dbReference>
<evidence type="ECO:0000259" key="6">
    <source>
        <dbReference type="Pfam" id="PF25954"/>
    </source>
</evidence>
<sequence>MKKVITVIIIIACLGLMGYKLYSNKQKNEQEVAIVAQKDAKVAVRIAKVTEEKISDLFTANGTFVAEQDLEVSSEMGGQVVKILVKEGDYVSAGQILAQTKSDRTNVQLENAKAALQTAQSDLKRFESAFNTGGVTAQQLEQARLQLKNAQANYNSASIQSGNTEVRSKISGIVSSKNVEEGTLVNLGQPLFNVVNIDFLKLKITVDEQQVGRLKVGETIKVRPSASPETIEGKVIFIAPKANNALKFPVEVLVANKDKKLRAGMYATAAFGNESTASNILVVPHAAFVGSVSQNKIFKVVKTGEDDLKAEMITVQSGRNFGDKVEILSGLNAGDEVVVSGQINLDNQTPIRVVE</sequence>
<feature type="domain" description="Multidrug resistance protein MdtA-like barrel-sandwich hybrid" evidence="5">
    <location>
        <begin position="71"/>
        <end position="195"/>
    </location>
</feature>
<evidence type="ECO:0000259" key="5">
    <source>
        <dbReference type="Pfam" id="PF25917"/>
    </source>
</evidence>
<dbReference type="InterPro" id="IPR058627">
    <property type="entry name" value="MdtA-like_C"/>
</dbReference>
<name>A0ABS3PZ39_9FLAO</name>
<comment type="similarity">
    <text evidence="2">Belongs to the membrane fusion protein (MFP) (TC 8.A.1) family.</text>
</comment>
<protein>
    <submittedName>
        <fullName evidence="8">Efflux RND transporter periplasmic adaptor subunit</fullName>
    </submittedName>
</protein>
<dbReference type="InterPro" id="IPR058625">
    <property type="entry name" value="MdtA-like_BSH"/>
</dbReference>
<evidence type="ECO:0000256" key="2">
    <source>
        <dbReference type="ARBA" id="ARBA00009477"/>
    </source>
</evidence>
<evidence type="ECO:0000256" key="3">
    <source>
        <dbReference type="ARBA" id="ARBA00022448"/>
    </source>
</evidence>
<feature type="domain" description="CusB-like beta-barrel" evidence="6">
    <location>
        <begin position="202"/>
        <end position="274"/>
    </location>
</feature>
<keyword evidence="9" id="KW-1185">Reference proteome</keyword>
<gene>
    <name evidence="8" type="ORF">J4N46_09235</name>
</gene>
<dbReference type="EMBL" id="JAGDYP010000007">
    <property type="protein sequence ID" value="MBO1884586.1"/>
    <property type="molecule type" value="Genomic_DNA"/>
</dbReference>